<organism evidence="6 7">
    <name type="scientific">Streptomyces johnsoniae</name>
    <dbReference type="NCBI Taxonomy" id="3075532"/>
    <lineage>
        <taxon>Bacteria</taxon>
        <taxon>Bacillati</taxon>
        <taxon>Actinomycetota</taxon>
        <taxon>Actinomycetes</taxon>
        <taxon>Kitasatosporales</taxon>
        <taxon>Streptomycetaceae</taxon>
        <taxon>Streptomyces</taxon>
    </lineage>
</organism>
<keyword evidence="3" id="KW-0804">Transcription</keyword>
<dbReference type="InterPro" id="IPR009057">
    <property type="entry name" value="Homeodomain-like_sf"/>
</dbReference>
<evidence type="ECO:0000256" key="4">
    <source>
        <dbReference type="PROSITE-ProRule" id="PRU00335"/>
    </source>
</evidence>
<reference evidence="7" key="1">
    <citation type="submission" date="2023-07" db="EMBL/GenBank/DDBJ databases">
        <title>30 novel species of actinomycetes from the DSMZ collection.</title>
        <authorList>
            <person name="Nouioui I."/>
        </authorList>
    </citation>
    <scope>NUCLEOTIDE SEQUENCE [LARGE SCALE GENOMIC DNA]</scope>
    <source>
        <strain evidence="7">DSM 41886</strain>
    </source>
</reference>
<feature type="domain" description="HTH tetR-type" evidence="5">
    <location>
        <begin position="14"/>
        <end position="74"/>
    </location>
</feature>
<keyword evidence="7" id="KW-1185">Reference proteome</keyword>
<dbReference type="Proteomes" id="UP001183615">
    <property type="component" value="Unassembled WGS sequence"/>
</dbReference>
<evidence type="ECO:0000256" key="3">
    <source>
        <dbReference type="ARBA" id="ARBA00023163"/>
    </source>
</evidence>
<dbReference type="Pfam" id="PF00440">
    <property type="entry name" value="TetR_N"/>
    <property type="match status" value="1"/>
</dbReference>
<dbReference type="InterPro" id="IPR001647">
    <property type="entry name" value="HTH_TetR"/>
</dbReference>
<evidence type="ECO:0000313" key="7">
    <source>
        <dbReference type="Proteomes" id="UP001183615"/>
    </source>
</evidence>
<gene>
    <name evidence="6" type="ORF">RM779_24850</name>
</gene>
<sequence length="227" mass="25161">MSRPIRTPRNARSRRTRAALLTAARSLLEEHGLEALTMTEVAERVGISRRGAYLHFASRTELMAALFDHVADEEGLHASLERVWAAPDAEAALAEWAAHLARYHPRVLAVDRAIRRVGRRDPDAARHMARAAASQLAHCTRLAEWLARERRLAPPWTPETARDMLMSLISTDMVETLLTERRWAAETFGEGLALLLHRTFVRSPQPAAGQGLVEAHAVGAVGRHLSG</sequence>
<evidence type="ECO:0000259" key="5">
    <source>
        <dbReference type="PROSITE" id="PS50977"/>
    </source>
</evidence>
<comment type="caution">
    <text evidence="6">The sequence shown here is derived from an EMBL/GenBank/DDBJ whole genome shotgun (WGS) entry which is preliminary data.</text>
</comment>
<proteinExistence type="predicted"/>
<evidence type="ECO:0000313" key="6">
    <source>
        <dbReference type="EMBL" id="MDT0445800.1"/>
    </source>
</evidence>
<feature type="DNA-binding region" description="H-T-H motif" evidence="4">
    <location>
        <begin position="37"/>
        <end position="56"/>
    </location>
</feature>
<dbReference type="PANTHER" id="PTHR30055">
    <property type="entry name" value="HTH-TYPE TRANSCRIPTIONAL REGULATOR RUTR"/>
    <property type="match status" value="1"/>
</dbReference>
<evidence type="ECO:0000256" key="1">
    <source>
        <dbReference type="ARBA" id="ARBA00023015"/>
    </source>
</evidence>
<dbReference type="PROSITE" id="PS50977">
    <property type="entry name" value="HTH_TETR_2"/>
    <property type="match status" value="1"/>
</dbReference>
<dbReference type="SUPFAM" id="SSF46689">
    <property type="entry name" value="Homeodomain-like"/>
    <property type="match status" value="1"/>
</dbReference>
<protein>
    <submittedName>
        <fullName evidence="6">Helix-turn-helix domain-containing protein</fullName>
    </submittedName>
</protein>
<dbReference type="RefSeq" id="WP_311619973.1">
    <property type="nucleotide sequence ID" value="NZ_JAVREV010000015.1"/>
</dbReference>
<dbReference type="PANTHER" id="PTHR30055:SF234">
    <property type="entry name" value="HTH-TYPE TRANSCRIPTIONAL REGULATOR BETI"/>
    <property type="match status" value="1"/>
</dbReference>
<dbReference type="InterPro" id="IPR050109">
    <property type="entry name" value="HTH-type_TetR-like_transc_reg"/>
</dbReference>
<dbReference type="PRINTS" id="PR00455">
    <property type="entry name" value="HTHTETR"/>
</dbReference>
<evidence type="ECO:0000256" key="2">
    <source>
        <dbReference type="ARBA" id="ARBA00023125"/>
    </source>
</evidence>
<keyword evidence="2 4" id="KW-0238">DNA-binding</keyword>
<name>A0ABU2SDM1_9ACTN</name>
<dbReference type="EMBL" id="JAVREV010000015">
    <property type="protein sequence ID" value="MDT0445800.1"/>
    <property type="molecule type" value="Genomic_DNA"/>
</dbReference>
<accession>A0ABU2SDM1</accession>
<keyword evidence="1" id="KW-0805">Transcription regulation</keyword>
<dbReference type="Gene3D" id="1.10.357.10">
    <property type="entry name" value="Tetracycline Repressor, domain 2"/>
    <property type="match status" value="1"/>
</dbReference>